<evidence type="ECO:0000256" key="18">
    <source>
        <dbReference type="ARBA" id="ARBA00032243"/>
    </source>
</evidence>
<dbReference type="GO" id="GO:0016787">
    <property type="term" value="F:hydrolase activity"/>
    <property type="evidence" value="ECO:0007669"/>
    <property type="project" value="UniProtKB-KW"/>
</dbReference>
<dbReference type="GO" id="GO:0000166">
    <property type="term" value="F:nucleotide binding"/>
    <property type="evidence" value="ECO:0007669"/>
    <property type="project" value="UniProtKB-KW"/>
</dbReference>
<sequence>MTTYNGKNWCGTVFDLEADAWLREGPECWLRHLKESGICSYVVGQLEEAPTTGEQHIQCFLQLKKPQRLSWMKRHVHATAHWEPMAGNAQEASAYCKKDDTRVMGPWEFGTLQAKGKVMGLDEAVEWVKAGRTLKEIAEAFPVVWVHHSRGLMDLKKRLDLRSDRREFGPEGPEVWVFWGPSGTGKSRIAAHEWPEAFWKIPGDKWFDGYDNHETVVLDDFKDTDLRLTELQQLLDRYPHWVEVKGGAVPMLARRYVITSNTHPDTWYTRADPHKTIMRRIHDYAEQYGRLIYVGEPATCLADLQRGSGNTRDEPIPNPATFETDEVD</sequence>
<evidence type="ECO:0000256" key="5">
    <source>
        <dbReference type="ARBA" id="ARBA00022562"/>
    </source>
</evidence>
<feature type="region of interest" description="Disordered" evidence="20">
    <location>
        <begin position="305"/>
        <end position="328"/>
    </location>
</feature>
<evidence type="ECO:0000259" key="21">
    <source>
        <dbReference type="PROSITE" id="PS52020"/>
    </source>
</evidence>
<evidence type="ECO:0000256" key="14">
    <source>
        <dbReference type="ARBA" id="ARBA00023124"/>
    </source>
</evidence>
<keyword evidence="16" id="KW-0511">Multifunctional enzyme</keyword>
<dbReference type="GO" id="GO:0003724">
    <property type="term" value="F:RNA helicase activity"/>
    <property type="evidence" value="ECO:0007669"/>
    <property type="project" value="InterPro"/>
</dbReference>
<dbReference type="SUPFAM" id="SSF52540">
    <property type="entry name" value="P-loop containing nucleoside triphosphate hydrolases"/>
    <property type="match status" value="1"/>
</dbReference>
<reference evidence="22" key="1">
    <citation type="submission" date="2021-07" db="EMBL/GenBank/DDBJ databases">
        <title>Communication and adaptive evolution of viruses within giant pandas and their associated organisms in a local ecological environment.</title>
        <authorList>
            <person name="Zhao M."/>
            <person name="Liu S."/>
            <person name="Zhang W."/>
        </authorList>
    </citation>
    <scope>NUCLEOTIDE SEQUENCE</scope>
    <source>
        <strain evidence="22">Rpf281unssDNA03-12</strain>
    </source>
</reference>
<dbReference type="GO" id="GO:0046872">
    <property type="term" value="F:metal ion binding"/>
    <property type="evidence" value="ECO:0007669"/>
    <property type="project" value="UniProtKB-KW"/>
</dbReference>
<organism evidence="22">
    <name type="scientific">Red panda feces-associated circular DNA virus 8</name>
    <dbReference type="NCBI Taxonomy" id="2863983"/>
    <lineage>
        <taxon>Viruses</taxon>
        <taxon>Monodnaviria</taxon>
        <taxon>Shotokuvirae</taxon>
        <taxon>Cressdnaviricota</taxon>
    </lineage>
</organism>
<accession>A0A8K1M591</accession>
<evidence type="ECO:0000256" key="10">
    <source>
        <dbReference type="ARBA" id="ARBA00022723"/>
    </source>
</evidence>
<dbReference type="Pfam" id="PF00910">
    <property type="entry name" value="RNA_helicase"/>
    <property type="match status" value="1"/>
</dbReference>
<dbReference type="GO" id="GO:0016779">
    <property type="term" value="F:nucleotidyltransferase activity"/>
    <property type="evidence" value="ECO:0007669"/>
    <property type="project" value="UniProtKB-KW"/>
</dbReference>
<evidence type="ECO:0000256" key="6">
    <source>
        <dbReference type="ARBA" id="ARBA00022679"/>
    </source>
</evidence>
<proteinExistence type="inferred from homology"/>
<evidence type="ECO:0000256" key="9">
    <source>
        <dbReference type="ARBA" id="ARBA00022722"/>
    </source>
</evidence>
<evidence type="ECO:0000256" key="19">
    <source>
        <dbReference type="ARBA" id="ARBA00049360"/>
    </source>
</evidence>
<evidence type="ECO:0000256" key="1">
    <source>
        <dbReference type="ARBA" id="ARBA00001936"/>
    </source>
</evidence>
<dbReference type="InterPro" id="IPR027417">
    <property type="entry name" value="P-loop_NTPase"/>
</dbReference>
<keyword evidence="8" id="KW-0235">DNA replication</keyword>
<evidence type="ECO:0000313" key="22">
    <source>
        <dbReference type="EMBL" id="UBJ25922.1"/>
    </source>
</evidence>
<evidence type="ECO:0000256" key="8">
    <source>
        <dbReference type="ARBA" id="ARBA00022705"/>
    </source>
</evidence>
<keyword evidence="10" id="KW-0479">Metal-binding</keyword>
<dbReference type="Pfam" id="PF02407">
    <property type="entry name" value="Viral_Rep"/>
    <property type="match status" value="1"/>
</dbReference>
<dbReference type="PROSITE" id="PS52020">
    <property type="entry name" value="CRESS_DNA_REP"/>
    <property type="match status" value="1"/>
</dbReference>
<keyword evidence="14" id="KW-0190">Covalent protein-DNA linkage</keyword>
<feature type="domain" description="CRESS-DNA virus Rep endonuclease" evidence="21">
    <location>
        <begin position="3"/>
        <end position="112"/>
    </location>
</feature>
<evidence type="ECO:0000256" key="20">
    <source>
        <dbReference type="SAM" id="MobiDB-lite"/>
    </source>
</evidence>
<protein>
    <recommendedName>
        <fullName evidence="4">Replication-associated protein</fullName>
    </recommendedName>
    <alternativeName>
        <fullName evidence="17">ATP-dependent helicase Rep</fullName>
    </alternativeName>
    <alternativeName>
        <fullName evidence="18">RepP</fullName>
    </alternativeName>
</protein>
<keyword evidence="6" id="KW-0808">Transferase</keyword>
<comment type="subcellular location">
    <subcellularLocation>
        <location evidence="2">Host nucleus</location>
    </subcellularLocation>
</comment>
<name>A0A8K1M591_9VIRU</name>
<keyword evidence="11" id="KW-0547">Nucleotide-binding</keyword>
<evidence type="ECO:0000256" key="12">
    <source>
        <dbReference type="ARBA" id="ARBA00022759"/>
    </source>
</evidence>
<evidence type="ECO:0000256" key="4">
    <source>
        <dbReference type="ARBA" id="ARBA00014531"/>
    </source>
</evidence>
<dbReference type="GO" id="GO:0042025">
    <property type="term" value="C:host cell nucleus"/>
    <property type="evidence" value="ECO:0007669"/>
    <property type="project" value="UniProtKB-SubCell"/>
</dbReference>
<dbReference type="EMBL" id="MZ556190">
    <property type="protein sequence ID" value="UBJ25922.1"/>
    <property type="molecule type" value="Genomic_DNA"/>
</dbReference>
<keyword evidence="15" id="KW-0238">DNA-binding</keyword>
<evidence type="ECO:0000256" key="15">
    <source>
        <dbReference type="ARBA" id="ARBA00023125"/>
    </source>
</evidence>
<keyword evidence="13" id="KW-0378">Hydrolase</keyword>
<evidence type="ECO:0000256" key="7">
    <source>
        <dbReference type="ARBA" id="ARBA00022695"/>
    </source>
</evidence>
<dbReference type="GO" id="GO:0003677">
    <property type="term" value="F:DNA binding"/>
    <property type="evidence" value="ECO:0007669"/>
    <property type="project" value="UniProtKB-KW"/>
</dbReference>
<evidence type="ECO:0000256" key="11">
    <source>
        <dbReference type="ARBA" id="ARBA00022741"/>
    </source>
</evidence>
<keyword evidence="7" id="KW-0548">Nucleotidyltransferase</keyword>
<keyword evidence="5" id="KW-1048">Host nucleus</keyword>
<dbReference type="GO" id="GO:0006260">
    <property type="term" value="P:DNA replication"/>
    <property type="evidence" value="ECO:0007669"/>
    <property type="project" value="UniProtKB-KW"/>
</dbReference>
<dbReference type="InterPro" id="IPR000605">
    <property type="entry name" value="Helicase_SF3_ssDNA/RNA_vir"/>
</dbReference>
<evidence type="ECO:0000256" key="2">
    <source>
        <dbReference type="ARBA" id="ARBA00004147"/>
    </source>
</evidence>
<evidence type="ECO:0000256" key="17">
    <source>
        <dbReference type="ARBA" id="ARBA00030754"/>
    </source>
</evidence>
<dbReference type="GO" id="GO:0004519">
    <property type="term" value="F:endonuclease activity"/>
    <property type="evidence" value="ECO:0007669"/>
    <property type="project" value="UniProtKB-KW"/>
</dbReference>
<dbReference type="InterPro" id="IPR049912">
    <property type="entry name" value="CRESS_DNA_REP"/>
</dbReference>
<dbReference type="GO" id="GO:0003723">
    <property type="term" value="F:RNA binding"/>
    <property type="evidence" value="ECO:0007669"/>
    <property type="project" value="InterPro"/>
</dbReference>
<dbReference type="Gene3D" id="3.40.1310.20">
    <property type="match status" value="1"/>
</dbReference>
<evidence type="ECO:0000256" key="13">
    <source>
        <dbReference type="ARBA" id="ARBA00022801"/>
    </source>
</evidence>
<comment type="cofactor">
    <cofactor evidence="1">
        <name>Mn(2+)</name>
        <dbReference type="ChEBI" id="CHEBI:29035"/>
    </cofactor>
</comment>
<comment type="similarity">
    <text evidence="3">Belongs to the nanoviruses/circoviruses replication-associated protein family.</text>
</comment>
<keyword evidence="9" id="KW-0540">Nuclease</keyword>
<evidence type="ECO:0000256" key="16">
    <source>
        <dbReference type="ARBA" id="ARBA00023268"/>
    </source>
</evidence>
<keyword evidence="12" id="KW-0255">Endonuclease</keyword>
<evidence type="ECO:0000256" key="3">
    <source>
        <dbReference type="ARBA" id="ARBA00008545"/>
    </source>
</evidence>
<comment type="catalytic activity">
    <reaction evidence="19">
        <text>ATP + H2O = ADP + phosphate + H(+)</text>
        <dbReference type="Rhea" id="RHEA:13065"/>
        <dbReference type="ChEBI" id="CHEBI:15377"/>
        <dbReference type="ChEBI" id="CHEBI:15378"/>
        <dbReference type="ChEBI" id="CHEBI:30616"/>
        <dbReference type="ChEBI" id="CHEBI:43474"/>
        <dbReference type="ChEBI" id="CHEBI:456216"/>
    </reaction>
</comment>